<sequence length="332" mass="36225">MTDVLGLPHIAPMLATAGRMPAEREQDRWSFEMKWDGVRAVAYVASGEVVLLGRSGRDFTRTYPEVSAVGAALPGRPCVLDGEVVALDEQGRPSFELLQSRMHGLGAGRGRRRPPGREPVAPPGVVYLVFDVLHLDGVSLLREPYAARRQTLEGLGLAGPQYQVPPAFEGSGEAALRTSAAQLLEGVVAKRLDSSYEPGRRAGTWLKVKHLRTQDVVLGGWRVGEGSRAGTFGALLCGVYEGGRLRYAGRVGTGFTQERLVELMARLAPLEQPVSAFDEPLPRPDARGAHWVRPVLVGEVAFTEWTREGRLRNPAWRGLRADRDPAEVTREP</sequence>
<dbReference type="Pfam" id="PF04679">
    <property type="entry name" value="DNA_ligase_A_C"/>
    <property type="match status" value="1"/>
</dbReference>
<keyword evidence="3 6" id="KW-0436">Ligase</keyword>
<dbReference type="InterPro" id="IPR012309">
    <property type="entry name" value="DNA_ligase_ATP-dep_C"/>
</dbReference>
<evidence type="ECO:0000313" key="7">
    <source>
        <dbReference type="Proteomes" id="UP000638648"/>
    </source>
</evidence>
<organism evidence="6 7">
    <name type="scientific">Actinopolymorpha pittospori</name>
    <dbReference type="NCBI Taxonomy" id="648752"/>
    <lineage>
        <taxon>Bacteria</taxon>
        <taxon>Bacillati</taxon>
        <taxon>Actinomycetota</taxon>
        <taxon>Actinomycetes</taxon>
        <taxon>Propionibacteriales</taxon>
        <taxon>Actinopolymorphaceae</taxon>
        <taxon>Actinopolymorpha</taxon>
    </lineage>
</organism>
<dbReference type="RefSeq" id="WP_192753927.1">
    <property type="nucleotide sequence ID" value="NZ_BAABJL010000095.1"/>
</dbReference>
<dbReference type="CDD" id="cd07906">
    <property type="entry name" value="Adenylation_DNA_ligase_LigD_LigC"/>
    <property type="match status" value="1"/>
</dbReference>
<gene>
    <name evidence="6" type="ORF">HEB94_007423</name>
</gene>
<dbReference type="Pfam" id="PF01068">
    <property type="entry name" value="DNA_ligase_A_M"/>
    <property type="match status" value="1"/>
</dbReference>
<dbReference type="GO" id="GO:0006310">
    <property type="term" value="P:DNA recombination"/>
    <property type="evidence" value="ECO:0007669"/>
    <property type="project" value="InterPro"/>
</dbReference>
<dbReference type="InterPro" id="IPR016059">
    <property type="entry name" value="DNA_ligase_ATP-dep_CS"/>
</dbReference>
<evidence type="ECO:0000259" key="5">
    <source>
        <dbReference type="PROSITE" id="PS50160"/>
    </source>
</evidence>
<evidence type="ECO:0000256" key="3">
    <source>
        <dbReference type="ARBA" id="ARBA00022598"/>
    </source>
</evidence>
<dbReference type="GO" id="GO:0003910">
    <property type="term" value="F:DNA ligase (ATP) activity"/>
    <property type="evidence" value="ECO:0007669"/>
    <property type="project" value="UniProtKB-EC"/>
</dbReference>
<evidence type="ECO:0000256" key="2">
    <source>
        <dbReference type="ARBA" id="ARBA00012727"/>
    </source>
</evidence>
<reference evidence="6" key="1">
    <citation type="submission" date="2020-10" db="EMBL/GenBank/DDBJ databases">
        <title>Sequencing the genomes of 1000 actinobacteria strains.</title>
        <authorList>
            <person name="Klenk H.-P."/>
        </authorList>
    </citation>
    <scope>NUCLEOTIDE SEQUENCE</scope>
    <source>
        <strain evidence="6">DSM 45354</strain>
    </source>
</reference>
<dbReference type="PANTHER" id="PTHR45674">
    <property type="entry name" value="DNA LIGASE 1/3 FAMILY MEMBER"/>
    <property type="match status" value="1"/>
</dbReference>
<dbReference type="PANTHER" id="PTHR45674:SF4">
    <property type="entry name" value="DNA LIGASE 1"/>
    <property type="match status" value="1"/>
</dbReference>
<evidence type="ECO:0000313" key="6">
    <source>
        <dbReference type="EMBL" id="MBE1610575.1"/>
    </source>
</evidence>
<dbReference type="Proteomes" id="UP000638648">
    <property type="component" value="Unassembled WGS sequence"/>
</dbReference>
<dbReference type="SUPFAM" id="SSF50249">
    <property type="entry name" value="Nucleic acid-binding proteins"/>
    <property type="match status" value="1"/>
</dbReference>
<dbReference type="CDD" id="cd07971">
    <property type="entry name" value="OBF_DNA_ligase_LigD"/>
    <property type="match status" value="1"/>
</dbReference>
<dbReference type="EMBL" id="JADBEM010000001">
    <property type="protein sequence ID" value="MBE1610575.1"/>
    <property type="molecule type" value="Genomic_DNA"/>
</dbReference>
<dbReference type="InterPro" id="IPR012340">
    <property type="entry name" value="NA-bd_OB-fold"/>
</dbReference>
<evidence type="ECO:0000256" key="1">
    <source>
        <dbReference type="ARBA" id="ARBA00007572"/>
    </source>
</evidence>
<dbReference type="InterPro" id="IPR014146">
    <property type="entry name" value="LigD_ligase_dom"/>
</dbReference>
<dbReference type="GO" id="GO:0006281">
    <property type="term" value="P:DNA repair"/>
    <property type="evidence" value="ECO:0007669"/>
    <property type="project" value="InterPro"/>
</dbReference>
<dbReference type="EC" id="6.5.1.1" evidence="2"/>
<dbReference type="NCBIfam" id="TIGR02779">
    <property type="entry name" value="NHEJ_ligase_lig"/>
    <property type="match status" value="1"/>
</dbReference>
<protein>
    <recommendedName>
        <fullName evidence="2">DNA ligase (ATP)</fullName>
        <ecNumber evidence="2">6.5.1.1</ecNumber>
    </recommendedName>
</protein>
<dbReference type="InterPro" id="IPR012310">
    <property type="entry name" value="DNA_ligase_ATP-dep_cent"/>
</dbReference>
<evidence type="ECO:0000256" key="4">
    <source>
        <dbReference type="ARBA" id="ARBA00034003"/>
    </source>
</evidence>
<dbReference type="PROSITE" id="PS00697">
    <property type="entry name" value="DNA_LIGASE_A1"/>
    <property type="match status" value="1"/>
</dbReference>
<dbReference type="GO" id="GO:0005524">
    <property type="term" value="F:ATP binding"/>
    <property type="evidence" value="ECO:0007669"/>
    <property type="project" value="InterPro"/>
</dbReference>
<dbReference type="Gene3D" id="3.30.1490.70">
    <property type="match status" value="1"/>
</dbReference>
<accession>A0A927RFW4</accession>
<comment type="similarity">
    <text evidence="1">Belongs to the ATP-dependent DNA ligase family.</text>
</comment>
<proteinExistence type="inferred from homology"/>
<dbReference type="AlphaFoldDB" id="A0A927RFW4"/>
<dbReference type="Gene3D" id="2.40.50.140">
    <property type="entry name" value="Nucleic acid-binding proteins"/>
    <property type="match status" value="1"/>
</dbReference>
<keyword evidence="7" id="KW-1185">Reference proteome</keyword>
<dbReference type="SUPFAM" id="SSF56091">
    <property type="entry name" value="DNA ligase/mRNA capping enzyme, catalytic domain"/>
    <property type="match status" value="1"/>
</dbReference>
<dbReference type="PROSITE" id="PS50160">
    <property type="entry name" value="DNA_LIGASE_A3"/>
    <property type="match status" value="1"/>
</dbReference>
<feature type="domain" description="ATP-dependent DNA ligase family profile" evidence="5">
    <location>
        <begin position="125"/>
        <end position="241"/>
    </location>
</feature>
<comment type="caution">
    <text evidence="6">The sequence shown here is derived from an EMBL/GenBank/DDBJ whole genome shotgun (WGS) entry which is preliminary data.</text>
</comment>
<comment type="catalytic activity">
    <reaction evidence="4">
        <text>ATP + (deoxyribonucleotide)n-3'-hydroxyl + 5'-phospho-(deoxyribonucleotide)m = (deoxyribonucleotide)n+m + AMP + diphosphate.</text>
        <dbReference type="EC" id="6.5.1.1"/>
    </reaction>
</comment>
<dbReference type="InterPro" id="IPR050191">
    <property type="entry name" value="ATP-dep_DNA_ligase"/>
</dbReference>
<dbReference type="PROSITE" id="PS00333">
    <property type="entry name" value="DNA_LIGASE_A2"/>
    <property type="match status" value="1"/>
</dbReference>
<name>A0A927RFW4_9ACTN</name>
<dbReference type="Gene3D" id="3.30.470.30">
    <property type="entry name" value="DNA ligase/mRNA capping enzyme"/>
    <property type="match status" value="1"/>
</dbReference>